<name>S4W4H8_9VIRU</name>
<dbReference type="RefSeq" id="YP_008438686.1">
    <property type="nucleotide sequence ID" value="NC_022098.1"/>
</dbReference>
<dbReference type="Proteomes" id="UP000204584">
    <property type="component" value="Segment"/>
</dbReference>
<feature type="transmembrane region" description="Helical" evidence="2">
    <location>
        <begin position="81"/>
        <end position="99"/>
    </location>
</feature>
<dbReference type="KEGG" id="vg:16607394"/>
<evidence type="ECO:0000256" key="1">
    <source>
        <dbReference type="SAM" id="MobiDB-lite"/>
    </source>
</evidence>
<reference evidence="3 4" key="1">
    <citation type="journal article" date="2013" name="Science">
        <title>Pandoraviruses: amoeba viruses with genomes up to 2.5 Mb reaching that of parasitic eukaryotes.</title>
        <authorList>
            <person name="Philippe N."/>
            <person name="Legendre M."/>
            <person name="Doutre G."/>
            <person name="Coute Y."/>
            <person name="Poirot O."/>
            <person name="Lescot M."/>
            <person name="Arslan D."/>
            <person name="Seltzer V."/>
            <person name="Bertaux L."/>
            <person name="Bruley C."/>
            <person name="Garin J."/>
            <person name="Claverie J.M."/>
            <person name="Abergel C."/>
        </authorList>
    </citation>
    <scope>NUCLEOTIDE SEQUENCE [LARGE SCALE GENOMIC DNA]</scope>
</reference>
<sequence>MGAYRKSAGPCAFSLASPNTAPAPIQNCKQRPARVRGSPKKNANQRKKKRAQKVRPTAVRDFSSSLGAPAGEKKRGMHRQAGVGLPSCAILLFVAAVAFPRPSVKKKRKETPFLFHFPFF</sequence>
<keyword evidence="4" id="KW-1185">Reference proteome</keyword>
<keyword evidence="2" id="KW-0812">Transmembrane</keyword>
<evidence type="ECO:0000313" key="4">
    <source>
        <dbReference type="Proteomes" id="UP000204584"/>
    </source>
</evidence>
<proteinExistence type="predicted"/>
<accession>S4W4H8</accession>
<feature type="region of interest" description="Disordered" evidence="1">
    <location>
        <begin position="15"/>
        <end position="78"/>
    </location>
</feature>
<evidence type="ECO:0000256" key="2">
    <source>
        <dbReference type="SAM" id="Phobius"/>
    </source>
</evidence>
<evidence type="ECO:0000313" key="3">
    <source>
        <dbReference type="EMBL" id="AGO85607.1"/>
    </source>
</evidence>
<protein>
    <submittedName>
        <fullName evidence="3">Uncharacterized protein</fullName>
    </submittedName>
</protein>
<dbReference type="GeneID" id="16607394"/>
<organism evidence="3 4">
    <name type="scientific">Pandoravirus salinus</name>
    <dbReference type="NCBI Taxonomy" id="1349410"/>
    <lineage>
        <taxon>Viruses</taxon>
        <taxon>Pandoravirus</taxon>
    </lineage>
</organism>
<keyword evidence="2" id="KW-0472">Membrane</keyword>
<dbReference type="EMBL" id="KC977571">
    <property type="protein sequence ID" value="AGO85607.1"/>
    <property type="molecule type" value="Genomic_DNA"/>
</dbReference>
<gene>
    <name evidence="3" type="ORF">psal_cds_1263</name>
</gene>
<feature type="compositionally biased region" description="Basic residues" evidence="1">
    <location>
        <begin position="31"/>
        <end position="53"/>
    </location>
</feature>
<keyword evidence="2" id="KW-1133">Transmembrane helix</keyword>